<comment type="caution">
    <text evidence="2">The sequence shown here is derived from an EMBL/GenBank/DDBJ whole genome shotgun (WGS) entry which is preliminary data.</text>
</comment>
<dbReference type="EMBL" id="JAHESF010000047">
    <property type="protein sequence ID" value="MBT1700759.1"/>
    <property type="molecule type" value="Genomic_DNA"/>
</dbReference>
<gene>
    <name evidence="2" type="ORF">KK083_27965</name>
</gene>
<sequence length="213" mass="23981">MKTALVAGSTGLIGNQLVQLLLASDRYDQVKAITRTDLPLNHAKLVQIKVDFHRLDDFKDELKADDVFCCLGTTMAKARSEKKFREVDYDYPMALASLSLAQGAKQFLLVSALGANKQSSIFYNLVKGELEDAVTKLQFRAIHIFRPSLLLGPRAEHRSAEEAAKFFYKVFGFLIPAKYKAIGADKVAKAMIHFATQEERGIWIHESRDLQRF</sequence>
<evidence type="ECO:0000313" key="2">
    <source>
        <dbReference type="EMBL" id="MBT1700759.1"/>
    </source>
</evidence>
<dbReference type="InterPro" id="IPR036291">
    <property type="entry name" value="NAD(P)-bd_dom_sf"/>
</dbReference>
<feature type="domain" description="NAD(P)-binding" evidence="1">
    <location>
        <begin position="8"/>
        <end position="119"/>
    </location>
</feature>
<keyword evidence="3" id="KW-1185">Reference proteome</keyword>
<dbReference type="CDD" id="cd05250">
    <property type="entry name" value="CC3_like_SDR_a"/>
    <property type="match status" value="1"/>
</dbReference>
<evidence type="ECO:0000259" key="1">
    <source>
        <dbReference type="Pfam" id="PF13460"/>
    </source>
</evidence>
<dbReference type="PANTHER" id="PTHR14097:SF7">
    <property type="entry name" value="OXIDOREDUCTASE HTATIP2"/>
    <property type="match status" value="1"/>
</dbReference>
<accession>A0AAP2DSM4</accession>
<proteinExistence type="predicted"/>
<dbReference type="Gene3D" id="3.40.50.720">
    <property type="entry name" value="NAD(P)-binding Rossmann-like Domain"/>
    <property type="match status" value="1"/>
</dbReference>
<dbReference type="RefSeq" id="WP_254169445.1">
    <property type="nucleotide sequence ID" value="NZ_JAHESF010000047.1"/>
</dbReference>
<dbReference type="Proteomes" id="UP001319200">
    <property type="component" value="Unassembled WGS sequence"/>
</dbReference>
<evidence type="ECO:0000313" key="3">
    <source>
        <dbReference type="Proteomes" id="UP001319200"/>
    </source>
</evidence>
<dbReference type="InterPro" id="IPR016040">
    <property type="entry name" value="NAD(P)-bd_dom"/>
</dbReference>
<dbReference type="SUPFAM" id="SSF51735">
    <property type="entry name" value="NAD(P)-binding Rossmann-fold domains"/>
    <property type="match status" value="1"/>
</dbReference>
<dbReference type="PANTHER" id="PTHR14097">
    <property type="entry name" value="OXIDOREDUCTASE HTATIP2"/>
    <property type="match status" value="1"/>
</dbReference>
<dbReference type="Pfam" id="PF13460">
    <property type="entry name" value="NAD_binding_10"/>
    <property type="match status" value="1"/>
</dbReference>
<dbReference type="AlphaFoldDB" id="A0AAP2DSM4"/>
<organism evidence="2 3">
    <name type="scientific">Chryseosolibacter histidini</name>
    <dbReference type="NCBI Taxonomy" id="2782349"/>
    <lineage>
        <taxon>Bacteria</taxon>
        <taxon>Pseudomonadati</taxon>
        <taxon>Bacteroidota</taxon>
        <taxon>Cytophagia</taxon>
        <taxon>Cytophagales</taxon>
        <taxon>Chryseotaleaceae</taxon>
        <taxon>Chryseosolibacter</taxon>
    </lineage>
</organism>
<name>A0AAP2DSM4_9BACT</name>
<reference evidence="2 3" key="1">
    <citation type="submission" date="2021-05" db="EMBL/GenBank/DDBJ databases">
        <title>A Polyphasic approach of four new species of the genus Ohtaekwangia: Ohtaekwangia histidinii sp. nov., Ohtaekwangia cretensis sp. nov., Ohtaekwangia indiensis sp. nov., Ohtaekwangia reichenbachii sp. nov. from diverse environment.</title>
        <authorList>
            <person name="Octaviana S."/>
        </authorList>
    </citation>
    <scope>NUCLEOTIDE SEQUENCE [LARGE SCALE GENOMIC DNA]</scope>
    <source>
        <strain evidence="2 3">PWU4</strain>
    </source>
</reference>
<protein>
    <submittedName>
        <fullName evidence="2">Oxidoreductase</fullName>
    </submittedName>
</protein>